<protein>
    <recommendedName>
        <fullName evidence="2">DUF7979 domain-containing protein</fullName>
    </recommendedName>
</protein>
<comment type="caution">
    <text evidence="3">The sequence shown here is derived from an EMBL/GenBank/DDBJ whole genome shotgun (WGS) entry which is preliminary data.</text>
</comment>
<keyword evidence="1" id="KW-0812">Transmembrane</keyword>
<organism evidence="3 4">
    <name type="scientific">Halarchaeum nitratireducens</name>
    <dbReference type="NCBI Taxonomy" id="489913"/>
    <lineage>
        <taxon>Archaea</taxon>
        <taxon>Methanobacteriati</taxon>
        <taxon>Methanobacteriota</taxon>
        <taxon>Stenosarchaea group</taxon>
        <taxon>Halobacteria</taxon>
        <taxon>Halobacteriales</taxon>
        <taxon>Halobacteriaceae</taxon>
    </lineage>
</organism>
<feature type="domain" description="DUF7979" evidence="2">
    <location>
        <begin position="57"/>
        <end position="121"/>
    </location>
</feature>
<dbReference type="AlphaFoldDB" id="A0A830GFD4"/>
<dbReference type="EMBL" id="BMOQ01000009">
    <property type="protein sequence ID" value="GGN25497.1"/>
    <property type="molecule type" value="Genomic_DNA"/>
</dbReference>
<gene>
    <name evidence="3" type="ORF">GCM10009021_29410</name>
</gene>
<evidence type="ECO:0000259" key="2">
    <source>
        <dbReference type="Pfam" id="PF25934"/>
    </source>
</evidence>
<reference evidence="3 4" key="1">
    <citation type="journal article" date="2019" name="Int. J. Syst. Evol. Microbiol.">
        <title>The Global Catalogue of Microorganisms (GCM) 10K type strain sequencing project: providing services to taxonomists for standard genome sequencing and annotation.</title>
        <authorList>
            <consortium name="The Broad Institute Genomics Platform"/>
            <consortium name="The Broad Institute Genome Sequencing Center for Infectious Disease"/>
            <person name="Wu L."/>
            <person name="Ma J."/>
        </authorList>
    </citation>
    <scope>NUCLEOTIDE SEQUENCE [LARGE SCALE GENOMIC DNA]</scope>
    <source>
        <strain evidence="3 4">JCM 16331</strain>
    </source>
</reference>
<dbReference type="Pfam" id="PF25934">
    <property type="entry name" value="DUF7979"/>
    <property type="match status" value="1"/>
</dbReference>
<dbReference type="Proteomes" id="UP000608850">
    <property type="component" value="Unassembled WGS sequence"/>
</dbReference>
<dbReference type="InterPro" id="IPR058285">
    <property type="entry name" value="DUF7979"/>
</dbReference>
<name>A0A830GFD4_9EURY</name>
<feature type="transmembrane region" description="Helical" evidence="1">
    <location>
        <begin position="35"/>
        <end position="53"/>
    </location>
</feature>
<feature type="transmembrane region" description="Helical" evidence="1">
    <location>
        <begin position="6"/>
        <end position="28"/>
    </location>
</feature>
<keyword evidence="1" id="KW-1133">Transmembrane helix</keyword>
<evidence type="ECO:0000256" key="1">
    <source>
        <dbReference type="SAM" id="Phobius"/>
    </source>
</evidence>
<keyword evidence="4" id="KW-1185">Reference proteome</keyword>
<accession>A0A830GFD4</accession>
<evidence type="ECO:0000313" key="4">
    <source>
        <dbReference type="Proteomes" id="UP000608850"/>
    </source>
</evidence>
<keyword evidence="1" id="KW-0472">Membrane</keyword>
<sequence length="126" mass="13865">MKYLLGGVIIDNQVAISLKVFASVLLIYHMDRVHLYVLVAGGLIVLAGCAATSSPEHLHVQQADGNISADNVVQFDELTPAQQRVFKDALQKGIADVPNNVSIDPWTHYRYVKYHNNTYEAVVSTA</sequence>
<proteinExistence type="predicted"/>
<evidence type="ECO:0000313" key="3">
    <source>
        <dbReference type="EMBL" id="GGN25497.1"/>
    </source>
</evidence>